<name>A0ABD3NPM8_9STRA</name>
<dbReference type="AlphaFoldDB" id="A0ABD3NPM8"/>
<keyword evidence="5" id="KW-0677">Repeat</keyword>
<comment type="subcellular location">
    <subcellularLocation>
        <location evidence="1">Mitochondrion membrane</location>
        <topology evidence="1">Multi-pass membrane protein</topology>
    </subcellularLocation>
</comment>
<keyword evidence="13" id="KW-1185">Reference proteome</keyword>
<dbReference type="PROSITE" id="PS50920">
    <property type="entry name" value="SOLCAR"/>
    <property type="match status" value="2"/>
</dbReference>
<comment type="similarity">
    <text evidence="2 10">Belongs to the mitochondrial carrier (TC 2.A.29) family.</text>
</comment>
<reference evidence="12 13" key="1">
    <citation type="submission" date="2024-10" db="EMBL/GenBank/DDBJ databases">
        <title>Updated reference genomes for cyclostephanoid diatoms.</title>
        <authorList>
            <person name="Roberts W.R."/>
            <person name="Alverson A.J."/>
        </authorList>
    </citation>
    <scope>NUCLEOTIDE SEQUENCE [LARGE SCALE GENOMIC DNA]</scope>
    <source>
        <strain evidence="12 13">AJA010-31</strain>
    </source>
</reference>
<dbReference type="GO" id="GO:0005381">
    <property type="term" value="F:iron ion transmembrane transporter activity"/>
    <property type="evidence" value="ECO:0007669"/>
    <property type="project" value="UniProtKB-ARBA"/>
</dbReference>
<accession>A0ABD3NPM8</accession>
<dbReference type="SUPFAM" id="SSF103506">
    <property type="entry name" value="Mitochondrial carrier"/>
    <property type="match status" value="1"/>
</dbReference>
<gene>
    <name evidence="12" type="ORF">ACHAWO_013695</name>
</gene>
<keyword evidence="4 9" id="KW-0812">Transmembrane</keyword>
<dbReference type="Pfam" id="PF00153">
    <property type="entry name" value="Mito_carr"/>
    <property type="match status" value="5"/>
</dbReference>
<evidence type="ECO:0000256" key="1">
    <source>
        <dbReference type="ARBA" id="ARBA00004225"/>
    </source>
</evidence>
<evidence type="ECO:0000256" key="9">
    <source>
        <dbReference type="PROSITE-ProRule" id="PRU00282"/>
    </source>
</evidence>
<keyword evidence="8 9" id="KW-0472">Membrane</keyword>
<evidence type="ECO:0000256" key="10">
    <source>
        <dbReference type="RuleBase" id="RU000488"/>
    </source>
</evidence>
<evidence type="ECO:0008006" key="14">
    <source>
        <dbReference type="Google" id="ProtNLM"/>
    </source>
</evidence>
<keyword evidence="3 10" id="KW-0813">Transport</keyword>
<dbReference type="Proteomes" id="UP001530400">
    <property type="component" value="Unassembled WGS sequence"/>
</dbReference>
<feature type="region of interest" description="Disordered" evidence="11">
    <location>
        <begin position="167"/>
        <end position="186"/>
    </location>
</feature>
<evidence type="ECO:0000256" key="4">
    <source>
        <dbReference type="ARBA" id="ARBA00022692"/>
    </source>
</evidence>
<comment type="caution">
    <text evidence="12">The sequence shown here is derived from an EMBL/GenBank/DDBJ whole genome shotgun (WGS) entry which is preliminary data.</text>
</comment>
<dbReference type="InterPro" id="IPR002067">
    <property type="entry name" value="MCP"/>
</dbReference>
<dbReference type="PANTHER" id="PTHR45758">
    <property type="entry name" value="MITOFERRIN-1-RELATED"/>
    <property type="match status" value="1"/>
</dbReference>
<evidence type="ECO:0000313" key="13">
    <source>
        <dbReference type="Proteomes" id="UP001530400"/>
    </source>
</evidence>
<dbReference type="InterPro" id="IPR018108">
    <property type="entry name" value="MCP_transmembrane"/>
</dbReference>
<evidence type="ECO:0000256" key="3">
    <source>
        <dbReference type="ARBA" id="ARBA00022448"/>
    </source>
</evidence>
<evidence type="ECO:0000256" key="5">
    <source>
        <dbReference type="ARBA" id="ARBA00022737"/>
    </source>
</evidence>
<evidence type="ECO:0000256" key="7">
    <source>
        <dbReference type="ARBA" id="ARBA00023128"/>
    </source>
</evidence>
<evidence type="ECO:0000256" key="2">
    <source>
        <dbReference type="ARBA" id="ARBA00006375"/>
    </source>
</evidence>
<dbReference type="PANTHER" id="PTHR45758:SF4">
    <property type="entry name" value="MITOFERRIN-1"/>
    <property type="match status" value="1"/>
</dbReference>
<evidence type="ECO:0000256" key="8">
    <source>
        <dbReference type="ARBA" id="ARBA00023136"/>
    </source>
</evidence>
<protein>
    <recommendedName>
        <fullName evidence="14">Mitochondrial carrier protein</fullName>
    </recommendedName>
</protein>
<proteinExistence type="inferred from homology"/>
<dbReference type="GO" id="GO:0031966">
    <property type="term" value="C:mitochondrial membrane"/>
    <property type="evidence" value="ECO:0007669"/>
    <property type="project" value="UniProtKB-SubCell"/>
</dbReference>
<dbReference type="GO" id="GO:0048250">
    <property type="term" value="P:iron import into the mitochondrion"/>
    <property type="evidence" value="ECO:0007669"/>
    <property type="project" value="UniProtKB-ARBA"/>
</dbReference>
<evidence type="ECO:0000256" key="11">
    <source>
        <dbReference type="SAM" id="MobiDB-lite"/>
    </source>
</evidence>
<feature type="repeat" description="Solcar" evidence="9">
    <location>
        <begin position="270"/>
        <end position="363"/>
    </location>
</feature>
<dbReference type="PRINTS" id="PR00926">
    <property type="entry name" value="MITOCARRIER"/>
</dbReference>
<organism evidence="12 13">
    <name type="scientific">Cyclotella atomus</name>
    <dbReference type="NCBI Taxonomy" id="382360"/>
    <lineage>
        <taxon>Eukaryota</taxon>
        <taxon>Sar</taxon>
        <taxon>Stramenopiles</taxon>
        <taxon>Ochrophyta</taxon>
        <taxon>Bacillariophyta</taxon>
        <taxon>Coscinodiscophyceae</taxon>
        <taxon>Thalassiosirophycidae</taxon>
        <taxon>Stephanodiscales</taxon>
        <taxon>Stephanodiscaceae</taxon>
        <taxon>Cyclotella</taxon>
    </lineage>
</organism>
<dbReference type="InterPro" id="IPR023395">
    <property type="entry name" value="MCP_dom_sf"/>
</dbReference>
<dbReference type="Gene3D" id="1.50.40.10">
    <property type="entry name" value="Mitochondrial carrier domain"/>
    <property type="match status" value="2"/>
</dbReference>
<keyword evidence="6" id="KW-1133">Transmembrane helix</keyword>
<sequence length="558" mass="60771">MTTEAQDLEWEEWDAQTSPLSFGHHCLAGSFAGVMEHTLLYPLDTVKTCWQSQVLHKVSGKPGCGPCEISSYVNPDSKPAVGGTISSNAPASASVSTIKKGSLGTYATTNASPPHSNSIWSTVKHLMKHSHHHGSHHAAGVTTLASQTHGMLAPNVVDMTNSAGKLVTQGRNHPHHSKTNRPWSKQSRMIRNATVADLAPTLAPSQFSSNVTSQSTTRSGIQRLFRGVQSMFVGCIPAHALYFSSYEIIKTMSLEYNKSNSSSTHCHGTMDGYQAMIAGGVATFLHDVVMTPMDTMKQRMQLGHYTSLRDAFESIVFGDMREGGMRAGGEGWWGLYRSFPITLVTNVPYGMIMMGTNEWLRGMLEHGMYGASHLRHIAGSDNEHREQPFHFSTIVLSGMGAGAVAAAMTAPLDRIKTRLQTQRMGMVLPPAMTGGGTAIMEEHALAAAIGEPKACPKMAMEDVKRTLFPSNSLVTAKPTATGSHHIPMKGHALNQTPFAKTFYTTPFEAFRSILQEEGPRGLFRGTIPRLALHAPSVAISWTAYELAKDWLVWWCEKH</sequence>
<keyword evidence="7" id="KW-0496">Mitochondrion</keyword>
<feature type="repeat" description="Solcar" evidence="9">
    <location>
        <begin position="389"/>
        <end position="550"/>
    </location>
</feature>
<evidence type="ECO:0000313" key="12">
    <source>
        <dbReference type="EMBL" id="KAL3777269.1"/>
    </source>
</evidence>
<evidence type="ECO:0000256" key="6">
    <source>
        <dbReference type="ARBA" id="ARBA00022989"/>
    </source>
</evidence>
<dbReference type="EMBL" id="JALLPJ020001054">
    <property type="protein sequence ID" value="KAL3777269.1"/>
    <property type="molecule type" value="Genomic_DNA"/>
</dbReference>